<evidence type="ECO:0000256" key="1">
    <source>
        <dbReference type="SAM" id="MobiDB-lite"/>
    </source>
</evidence>
<feature type="compositionally biased region" description="Acidic residues" evidence="1">
    <location>
        <begin position="460"/>
        <end position="473"/>
    </location>
</feature>
<dbReference type="InterPro" id="IPR051494">
    <property type="entry name" value="BSD_domain-containing"/>
</dbReference>
<dbReference type="GO" id="GO:0005737">
    <property type="term" value="C:cytoplasm"/>
    <property type="evidence" value="ECO:0007669"/>
    <property type="project" value="TreeGrafter"/>
</dbReference>
<feature type="compositionally biased region" description="Low complexity" evidence="1">
    <location>
        <begin position="114"/>
        <end position="123"/>
    </location>
</feature>
<dbReference type="InterPro" id="IPR035925">
    <property type="entry name" value="BSD_dom_sf"/>
</dbReference>
<dbReference type="Pfam" id="PF03909">
    <property type="entry name" value="BSD"/>
    <property type="match status" value="1"/>
</dbReference>
<feature type="region of interest" description="Disordered" evidence="1">
    <location>
        <begin position="65"/>
        <end position="123"/>
    </location>
</feature>
<dbReference type="InterPro" id="IPR005607">
    <property type="entry name" value="BSD_dom"/>
</dbReference>
<evidence type="ECO:0000313" key="4">
    <source>
        <dbReference type="Proteomes" id="UP001063166"/>
    </source>
</evidence>
<sequence length="473" mass="51004">MNFLDTYEVASETTPTQRPEQSLNDEVSEVIGQLGRFWGGFRKQSQSVLETARKDFSQVVSQAQREITKLTSEPAPGSSTSGTERTTSEGGPSTTDRETEGASQASPSQPEQNATQSTSATASTSLFSRLQSALPPNLLETARNQLPESLKHASESVDLPQLRANFISEFQRVQGVTRAQAEEYAHKSEALLREAVKEAGEVLREAVKILPPEESGSAASGLVWDGSDMWSLPLEPSDAASSSNPSTSGSTSQRRLNDAQDAVATRAQSLFRRLKQDPAILRHDPALDGGDLYSAWVATEVTPKEGGIEGEHWSAKIAELLAEPGSGEVLKATRDALVPSELTAAGFWTRFFFRAHQIETEEQKRKALLKGTLEEEDFSWEDEDDETGDTETPMTLASVAGRGSADPLTEERLAQAGDTNGNLSASPSTVARESSEDYDVVSSGNVSPRAEHNPVTPSDEANDDGSDADSDWE</sequence>
<dbReference type="AlphaFoldDB" id="A0A9P3UN83"/>
<proteinExistence type="predicted"/>
<feature type="compositionally biased region" description="Polar residues" evidence="1">
    <location>
        <begin position="101"/>
        <end position="113"/>
    </location>
</feature>
<name>A0A9P3UN83_LYOSH</name>
<keyword evidence="4" id="KW-1185">Reference proteome</keyword>
<dbReference type="SUPFAM" id="SSF140383">
    <property type="entry name" value="BSD domain-like"/>
    <property type="match status" value="1"/>
</dbReference>
<gene>
    <name evidence="3" type="ORF">LshimejAT787_0406060</name>
</gene>
<dbReference type="PROSITE" id="PS50858">
    <property type="entry name" value="BSD"/>
    <property type="match status" value="1"/>
</dbReference>
<feature type="compositionally biased region" description="Polar residues" evidence="1">
    <location>
        <begin position="11"/>
        <end position="25"/>
    </location>
</feature>
<evidence type="ECO:0000259" key="2">
    <source>
        <dbReference type="PROSITE" id="PS50858"/>
    </source>
</evidence>
<dbReference type="OrthoDB" id="73788at2759"/>
<comment type="caution">
    <text evidence="3">The sequence shown here is derived from an EMBL/GenBank/DDBJ whole genome shotgun (WGS) entry which is preliminary data.</text>
</comment>
<organism evidence="3 4">
    <name type="scientific">Lyophyllum shimeji</name>
    <name type="common">Hon-shimeji</name>
    <name type="synonym">Tricholoma shimeji</name>
    <dbReference type="NCBI Taxonomy" id="47721"/>
    <lineage>
        <taxon>Eukaryota</taxon>
        <taxon>Fungi</taxon>
        <taxon>Dikarya</taxon>
        <taxon>Basidiomycota</taxon>
        <taxon>Agaricomycotina</taxon>
        <taxon>Agaricomycetes</taxon>
        <taxon>Agaricomycetidae</taxon>
        <taxon>Agaricales</taxon>
        <taxon>Tricholomatineae</taxon>
        <taxon>Lyophyllaceae</taxon>
        <taxon>Lyophyllum</taxon>
    </lineage>
</organism>
<feature type="domain" description="BSD" evidence="2">
    <location>
        <begin position="330"/>
        <end position="359"/>
    </location>
</feature>
<feature type="region of interest" description="Disordered" evidence="1">
    <location>
        <begin position="400"/>
        <end position="473"/>
    </location>
</feature>
<feature type="compositionally biased region" description="Polar residues" evidence="1">
    <location>
        <begin position="417"/>
        <end position="432"/>
    </location>
</feature>
<dbReference type="Proteomes" id="UP001063166">
    <property type="component" value="Unassembled WGS sequence"/>
</dbReference>
<reference evidence="3" key="1">
    <citation type="submission" date="2022-07" db="EMBL/GenBank/DDBJ databases">
        <title>The genome of Lyophyllum shimeji provides insight into the initial evolution of ectomycorrhizal fungal genome.</title>
        <authorList>
            <person name="Kobayashi Y."/>
            <person name="Shibata T."/>
            <person name="Hirakawa H."/>
            <person name="Shigenobu S."/>
            <person name="Nishiyama T."/>
            <person name="Yamada A."/>
            <person name="Hasebe M."/>
            <person name="Kawaguchi M."/>
        </authorList>
    </citation>
    <scope>NUCLEOTIDE SEQUENCE</scope>
    <source>
        <strain evidence="3">AT787</strain>
    </source>
</reference>
<protein>
    <submittedName>
        <fullName evidence="3">BSD domain containing protein</fullName>
    </submittedName>
</protein>
<accession>A0A9P3UN83</accession>
<feature type="compositionally biased region" description="Low complexity" evidence="1">
    <location>
        <begin position="76"/>
        <end position="94"/>
    </location>
</feature>
<feature type="region of interest" description="Disordered" evidence="1">
    <location>
        <begin position="1"/>
        <end position="25"/>
    </location>
</feature>
<dbReference type="EMBL" id="BRPK01000004">
    <property type="protein sequence ID" value="GLB37555.1"/>
    <property type="molecule type" value="Genomic_DNA"/>
</dbReference>
<dbReference type="Gene3D" id="1.10.3970.10">
    <property type="entry name" value="BSD domain"/>
    <property type="match status" value="1"/>
</dbReference>
<evidence type="ECO:0000313" key="3">
    <source>
        <dbReference type="EMBL" id="GLB37555.1"/>
    </source>
</evidence>
<feature type="compositionally biased region" description="Low complexity" evidence="1">
    <location>
        <begin position="236"/>
        <end position="252"/>
    </location>
</feature>
<feature type="region of interest" description="Disordered" evidence="1">
    <location>
        <begin position="233"/>
        <end position="259"/>
    </location>
</feature>
<dbReference type="PANTHER" id="PTHR16019">
    <property type="entry name" value="SYNAPSE-ASSOCIATED PROTEIN"/>
    <property type="match status" value="1"/>
</dbReference>
<dbReference type="PANTHER" id="PTHR16019:SF5">
    <property type="entry name" value="BSD DOMAIN-CONTAINING PROTEIN 1"/>
    <property type="match status" value="1"/>
</dbReference>